<dbReference type="EMBL" id="CP001940">
    <property type="protein sequence ID" value="ADH85835.1"/>
    <property type="molecule type" value="Genomic_DNA"/>
</dbReference>
<dbReference type="InterPro" id="IPR058240">
    <property type="entry name" value="rSAM_sf"/>
</dbReference>
<dbReference type="Pfam" id="PF04055">
    <property type="entry name" value="Radical_SAM"/>
    <property type="match status" value="1"/>
</dbReference>
<dbReference type="InterPro" id="IPR006638">
    <property type="entry name" value="Elp3/MiaA/NifB-like_rSAM"/>
</dbReference>
<dbReference type="Gene3D" id="3.80.30.20">
    <property type="entry name" value="tm_1862 like domain"/>
    <property type="match status" value="1"/>
</dbReference>
<evidence type="ECO:0000313" key="9">
    <source>
        <dbReference type="Proteomes" id="UP000001508"/>
    </source>
</evidence>
<evidence type="ECO:0000256" key="2">
    <source>
        <dbReference type="ARBA" id="ARBA00022691"/>
    </source>
</evidence>
<evidence type="ECO:0000313" key="8">
    <source>
        <dbReference type="EMBL" id="ADH85835.1"/>
    </source>
</evidence>
<keyword evidence="2" id="KW-0949">S-adenosyl-L-methionine</keyword>
<evidence type="ECO:0000259" key="6">
    <source>
        <dbReference type="PROSITE" id="PS51332"/>
    </source>
</evidence>
<dbReference type="Gene3D" id="3.40.50.280">
    <property type="entry name" value="Cobalamin-binding domain"/>
    <property type="match status" value="1"/>
</dbReference>
<dbReference type="GO" id="GO:0051539">
    <property type="term" value="F:4 iron, 4 sulfur cluster binding"/>
    <property type="evidence" value="ECO:0007669"/>
    <property type="project" value="UniProtKB-KW"/>
</dbReference>
<dbReference type="Proteomes" id="UP000001508">
    <property type="component" value="Chromosome"/>
</dbReference>
<dbReference type="PROSITE" id="PS51332">
    <property type="entry name" value="B12_BINDING"/>
    <property type="match status" value="1"/>
</dbReference>
<reference evidence="9" key="1">
    <citation type="submission" date="2010-02" db="EMBL/GenBank/DDBJ databases">
        <title>Complete sequence of Desulfurivibrio alkaliphilus AHT2.</title>
        <authorList>
            <consortium name="US DOE Joint Genome Institute"/>
            <person name="Pitluck S."/>
            <person name="Chertkov O."/>
            <person name="Detter J.C."/>
            <person name="Han C."/>
            <person name="Tapia R."/>
            <person name="Larimer F."/>
            <person name="Land M."/>
            <person name="Hauser L."/>
            <person name="Kyrpides N."/>
            <person name="Mikhailova N."/>
            <person name="Sorokin D.Y."/>
            <person name="Muyzer G."/>
            <person name="Woyke T."/>
        </authorList>
    </citation>
    <scope>NUCLEOTIDE SEQUENCE [LARGE SCALE GENOMIC DNA]</scope>
    <source>
        <strain evidence="9">DSM 19089 / UNIQEM U267 / AHT2</strain>
    </source>
</reference>
<feature type="domain" description="B12-binding" evidence="6">
    <location>
        <begin position="17"/>
        <end position="150"/>
    </location>
</feature>
<name>D6Z2R0_DESAT</name>
<dbReference type="PANTHER" id="PTHR43409">
    <property type="entry name" value="ANAEROBIC MAGNESIUM-PROTOPORPHYRIN IX MONOMETHYL ESTER CYCLASE-RELATED"/>
    <property type="match status" value="1"/>
</dbReference>
<dbReference type="RefSeq" id="WP_013163364.1">
    <property type="nucleotide sequence ID" value="NC_014216.1"/>
</dbReference>
<comment type="cofactor">
    <cofactor evidence="1">
        <name>[4Fe-4S] cluster</name>
        <dbReference type="ChEBI" id="CHEBI:49883"/>
    </cofactor>
</comment>
<dbReference type="Pfam" id="PF02310">
    <property type="entry name" value="B12-binding"/>
    <property type="match status" value="1"/>
</dbReference>
<evidence type="ECO:0000256" key="1">
    <source>
        <dbReference type="ARBA" id="ARBA00001966"/>
    </source>
</evidence>
<dbReference type="SFLD" id="SFLDG01123">
    <property type="entry name" value="methyltransferase_(Class_B)"/>
    <property type="match status" value="1"/>
</dbReference>
<proteinExistence type="predicted"/>
<dbReference type="CDD" id="cd02068">
    <property type="entry name" value="radical_SAM_B12_BD"/>
    <property type="match status" value="1"/>
</dbReference>
<organism evidence="8 9">
    <name type="scientific">Desulfurivibrio alkaliphilus (strain DSM 19089 / UNIQEM U267 / AHT2)</name>
    <dbReference type="NCBI Taxonomy" id="589865"/>
    <lineage>
        <taxon>Bacteria</taxon>
        <taxon>Pseudomonadati</taxon>
        <taxon>Thermodesulfobacteriota</taxon>
        <taxon>Desulfobulbia</taxon>
        <taxon>Desulfobulbales</taxon>
        <taxon>Desulfobulbaceae</taxon>
        <taxon>Desulfurivibrio</taxon>
    </lineage>
</organism>
<evidence type="ECO:0000256" key="5">
    <source>
        <dbReference type="ARBA" id="ARBA00023014"/>
    </source>
</evidence>
<dbReference type="PANTHER" id="PTHR43409:SF16">
    <property type="entry name" value="SLR0320 PROTEIN"/>
    <property type="match status" value="1"/>
</dbReference>
<dbReference type="InterPro" id="IPR051198">
    <property type="entry name" value="BchE-like"/>
</dbReference>
<dbReference type="KEGG" id="dak:DaAHT2_1137"/>
<evidence type="ECO:0000259" key="7">
    <source>
        <dbReference type="PROSITE" id="PS51918"/>
    </source>
</evidence>
<gene>
    <name evidence="8" type="ordered locus">DaAHT2_1137</name>
</gene>
<dbReference type="eggNOG" id="COG1032">
    <property type="taxonomic scope" value="Bacteria"/>
</dbReference>
<keyword evidence="3" id="KW-0479">Metal-binding</keyword>
<evidence type="ECO:0000256" key="3">
    <source>
        <dbReference type="ARBA" id="ARBA00022723"/>
    </source>
</evidence>
<dbReference type="SFLD" id="SFLDG01082">
    <property type="entry name" value="B12-binding_domain_containing"/>
    <property type="match status" value="1"/>
</dbReference>
<dbReference type="CDD" id="cd01335">
    <property type="entry name" value="Radical_SAM"/>
    <property type="match status" value="1"/>
</dbReference>
<feature type="domain" description="Radical SAM core" evidence="7">
    <location>
        <begin position="196"/>
        <end position="420"/>
    </location>
</feature>
<dbReference type="HOGENOM" id="CLU_021572_4_3_7"/>
<dbReference type="InParanoid" id="D6Z2R0"/>
<dbReference type="SUPFAM" id="SSF102114">
    <property type="entry name" value="Radical SAM enzymes"/>
    <property type="match status" value="1"/>
</dbReference>
<keyword evidence="5" id="KW-0411">Iron-sulfur</keyword>
<dbReference type="PROSITE" id="PS51918">
    <property type="entry name" value="RADICAL_SAM"/>
    <property type="match status" value="1"/>
</dbReference>
<keyword evidence="9" id="KW-1185">Reference proteome</keyword>
<dbReference type="AlphaFoldDB" id="D6Z2R0"/>
<dbReference type="SMART" id="SM00729">
    <property type="entry name" value="Elp3"/>
    <property type="match status" value="1"/>
</dbReference>
<dbReference type="InterPro" id="IPR034466">
    <property type="entry name" value="Methyltransferase_Class_B"/>
</dbReference>
<dbReference type="GO" id="GO:0005829">
    <property type="term" value="C:cytosol"/>
    <property type="evidence" value="ECO:0007669"/>
    <property type="project" value="TreeGrafter"/>
</dbReference>
<evidence type="ECO:0000256" key="4">
    <source>
        <dbReference type="ARBA" id="ARBA00023004"/>
    </source>
</evidence>
<dbReference type="STRING" id="589865.DaAHT2_1137"/>
<dbReference type="GO" id="GO:0031419">
    <property type="term" value="F:cobalamin binding"/>
    <property type="evidence" value="ECO:0007669"/>
    <property type="project" value="InterPro"/>
</dbReference>
<dbReference type="InterPro" id="IPR006158">
    <property type="entry name" value="Cobalamin-bd"/>
</dbReference>
<protein>
    <submittedName>
        <fullName evidence="8">Radical SAM domain protein</fullName>
    </submittedName>
</protein>
<accession>D6Z2R0</accession>
<dbReference type="OrthoDB" id="9762608at2"/>
<dbReference type="InterPro" id="IPR007197">
    <property type="entry name" value="rSAM"/>
</dbReference>
<dbReference type="InterPro" id="IPR023404">
    <property type="entry name" value="rSAM_horseshoe"/>
</dbReference>
<sequence>MAKHILLIHPLGYTADGSKTDIARLANLMPPLGLCSIAAYLDQQGCRTAIIDCFAHLDSDARIMAYIDEHRPDWIGLTCTTNGFLDAVRIVRMVKGARPEIKAVLGGVHVSAMKEKILQQYPEVDCAVVGEGELPLAQLLQGAPLASIEGLVFRTDSGVHFTGLQGRGVELDDLPLPAYEKLRGYPEAYQLPIFNYPTHPNASCLSSRGCPYSCSYCDRSVFRRSFKYNSADYVYRHMQHLRQRWGVRHLNFYDDQFTFHRGRVVELCRRLIEEPLNMTFNCAVRAEHVDPELLALMKKAGCWMISLGIETGDPDLLAQHRQNADLNLLAKVIHDIHRAGIRVKGLLMLGLPGETEESVRRSMRYVFSLPIDDFNLAKFTPFPGSPIYEKIHELGEFEEDYRKMDCMNFVFVTKGMTRQRLEELFLEFYRSHFMRPRVWLGYLAMLWQSPHSWWRFMGNLSSFLRFARSNQRIEG</sequence>
<dbReference type="SFLD" id="SFLDS00029">
    <property type="entry name" value="Radical_SAM"/>
    <property type="match status" value="1"/>
</dbReference>
<dbReference type="GO" id="GO:0003824">
    <property type="term" value="F:catalytic activity"/>
    <property type="evidence" value="ECO:0007669"/>
    <property type="project" value="InterPro"/>
</dbReference>
<keyword evidence="4" id="KW-0408">Iron</keyword>
<dbReference type="GO" id="GO:0046872">
    <property type="term" value="F:metal ion binding"/>
    <property type="evidence" value="ECO:0007669"/>
    <property type="project" value="UniProtKB-KW"/>
</dbReference>